<dbReference type="AlphaFoldDB" id="A0A5C3F2U3"/>
<organism evidence="2 3">
    <name type="scientific">Pseudozyma flocculosa</name>
    <dbReference type="NCBI Taxonomy" id="84751"/>
    <lineage>
        <taxon>Eukaryota</taxon>
        <taxon>Fungi</taxon>
        <taxon>Dikarya</taxon>
        <taxon>Basidiomycota</taxon>
        <taxon>Ustilaginomycotina</taxon>
        <taxon>Ustilaginomycetes</taxon>
        <taxon>Ustilaginales</taxon>
        <taxon>Ustilaginaceae</taxon>
        <taxon>Pseudozyma</taxon>
    </lineage>
</organism>
<name>A0A5C3F2U3_9BASI</name>
<evidence type="ECO:0000256" key="1">
    <source>
        <dbReference type="SAM" id="MobiDB-lite"/>
    </source>
</evidence>
<keyword evidence="3" id="KW-1185">Reference proteome</keyword>
<evidence type="ECO:0000313" key="2">
    <source>
        <dbReference type="EMBL" id="SPO37779.1"/>
    </source>
</evidence>
<dbReference type="Proteomes" id="UP000323386">
    <property type="component" value="Unassembled WGS sequence"/>
</dbReference>
<feature type="region of interest" description="Disordered" evidence="1">
    <location>
        <begin position="154"/>
        <end position="186"/>
    </location>
</feature>
<dbReference type="EMBL" id="OOIP01000008">
    <property type="protein sequence ID" value="SPO37779.1"/>
    <property type="molecule type" value="Genomic_DNA"/>
</dbReference>
<gene>
    <name evidence="2" type="ORF">PSFLO_03255</name>
</gene>
<accession>A0A5C3F2U3</accession>
<evidence type="ECO:0000313" key="3">
    <source>
        <dbReference type="Proteomes" id="UP000323386"/>
    </source>
</evidence>
<proteinExistence type="predicted"/>
<feature type="region of interest" description="Disordered" evidence="1">
    <location>
        <begin position="34"/>
        <end position="77"/>
    </location>
</feature>
<sequence>MAADRRRESSGRPSVRRCGSSIWPRLAVVWDVRSRGPARSGSDPSAIRPSWSTGQRAGPRSRPPTALPGHVAGSPKRYGRRWTEDLEACRYGYNVRAQTTHDASLSLAWRPKWGLRGRGWIDGSLCADATSVGSERGEQANLLRGWAAIARSGKQALAQRTSHGEPVPPRLMPSSKALQSSGRRPAATARVRAAGISKLSTAAHDPPTSSAAVSLLGPYLLV</sequence>
<protein>
    <submittedName>
        <fullName evidence="2">Uncharacterized protein</fullName>
    </submittedName>
</protein>
<reference evidence="2 3" key="1">
    <citation type="submission" date="2018-03" db="EMBL/GenBank/DDBJ databases">
        <authorList>
            <person name="Guldener U."/>
        </authorList>
    </citation>
    <scope>NUCLEOTIDE SEQUENCE [LARGE SCALE GENOMIC DNA]</scope>
    <source>
        <strain evidence="2 3">DAOM196992</strain>
    </source>
</reference>